<comment type="caution">
    <text evidence="3">The sequence shown here is derived from an EMBL/GenBank/DDBJ whole genome shotgun (WGS) entry which is preliminary data.</text>
</comment>
<evidence type="ECO:0000256" key="1">
    <source>
        <dbReference type="ARBA" id="ARBA00006817"/>
    </source>
</evidence>
<dbReference type="InterPro" id="IPR013538">
    <property type="entry name" value="ASHA1/2-like_C"/>
</dbReference>
<dbReference type="SUPFAM" id="SSF55961">
    <property type="entry name" value="Bet v1-like"/>
    <property type="match status" value="1"/>
</dbReference>
<accession>A0A5J5IDP7</accession>
<comment type="similarity">
    <text evidence="1">Belongs to the AHA1 family.</text>
</comment>
<keyword evidence="4" id="KW-1185">Reference proteome</keyword>
<dbReference type="Proteomes" id="UP000326903">
    <property type="component" value="Unassembled WGS sequence"/>
</dbReference>
<protein>
    <submittedName>
        <fullName evidence="3">SRPBCC domain-containing protein</fullName>
    </submittedName>
</protein>
<dbReference type="EMBL" id="VYQF01000015">
    <property type="protein sequence ID" value="KAA9034470.1"/>
    <property type="molecule type" value="Genomic_DNA"/>
</dbReference>
<evidence type="ECO:0000313" key="3">
    <source>
        <dbReference type="EMBL" id="KAA9034470.1"/>
    </source>
</evidence>
<sequence>MTTQDFTKTLLVRQSPKEVFNAILNVRGWWSGLYAEEINGSSYKLNDEFTFRAGDGAHYSRQKLVELIPDKKIVWLVTDSKLTFLENEREWTGSKISFEISDRGDNTEILFTHVGLVPEIECYNSCAPAWSQYLEEKLLSVINQKRK</sequence>
<dbReference type="InterPro" id="IPR023393">
    <property type="entry name" value="START-like_dom_sf"/>
</dbReference>
<dbReference type="Pfam" id="PF08327">
    <property type="entry name" value="AHSA1"/>
    <property type="match status" value="1"/>
</dbReference>
<evidence type="ECO:0000259" key="2">
    <source>
        <dbReference type="Pfam" id="PF08327"/>
    </source>
</evidence>
<name>A0A5J5IDP7_9BACT</name>
<evidence type="ECO:0000313" key="4">
    <source>
        <dbReference type="Proteomes" id="UP000326903"/>
    </source>
</evidence>
<gene>
    <name evidence="3" type="ORF">FW778_22545</name>
</gene>
<proteinExistence type="inferred from homology"/>
<organism evidence="3 4">
    <name type="scientific">Ginsengibacter hankyongi</name>
    <dbReference type="NCBI Taxonomy" id="2607284"/>
    <lineage>
        <taxon>Bacteria</taxon>
        <taxon>Pseudomonadati</taxon>
        <taxon>Bacteroidota</taxon>
        <taxon>Chitinophagia</taxon>
        <taxon>Chitinophagales</taxon>
        <taxon>Chitinophagaceae</taxon>
        <taxon>Ginsengibacter</taxon>
    </lineage>
</organism>
<reference evidence="3 4" key="1">
    <citation type="submission" date="2019-09" db="EMBL/GenBank/DDBJ databases">
        <title>Draft genome sequence of Ginsengibacter sp. BR5-29.</title>
        <authorList>
            <person name="Im W.-T."/>
        </authorList>
    </citation>
    <scope>NUCLEOTIDE SEQUENCE [LARGE SCALE GENOMIC DNA]</scope>
    <source>
        <strain evidence="3 4">BR5-29</strain>
    </source>
</reference>
<dbReference type="AlphaFoldDB" id="A0A5J5IDP7"/>
<feature type="domain" description="Activator of Hsp90 ATPase homologue 1/2-like C-terminal" evidence="2">
    <location>
        <begin position="16"/>
        <end position="138"/>
    </location>
</feature>
<dbReference type="Gene3D" id="3.30.530.20">
    <property type="match status" value="1"/>
</dbReference>